<dbReference type="RefSeq" id="WP_284298179.1">
    <property type="nucleotide sequence ID" value="NZ_BSVA01000001.1"/>
</dbReference>
<dbReference type="InterPro" id="IPR036388">
    <property type="entry name" value="WH-like_DNA-bd_sf"/>
</dbReference>
<evidence type="ECO:0000313" key="3">
    <source>
        <dbReference type="Proteomes" id="UP001157069"/>
    </source>
</evidence>
<organism evidence="2 3">
    <name type="scientific">Homoserinibacter gongjuensis</name>
    <dbReference type="NCBI Taxonomy" id="1162968"/>
    <lineage>
        <taxon>Bacteria</taxon>
        <taxon>Bacillati</taxon>
        <taxon>Actinomycetota</taxon>
        <taxon>Actinomycetes</taxon>
        <taxon>Micrococcales</taxon>
        <taxon>Microbacteriaceae</taxon>
        <taxon>Homoserinibacter</taxon>
    </lineage>
</organism>
<protein>
    <recommendedName>
        <fullName evidence="1">HTH marR-type domain-containing protein</fullName>
    </recommendedName>
</protein>
<evidence type="ECO:0000313" key="2">
    <source>
        <dbReference type="EMBL" id="GMA90431.1"/>
    </source>
</evidence>
<dbReference type="InterPro" id="IPR039422">
    <property type="entry name" value="MarR/SlyA-like"/>
</dbReference>
<dbReference type="InterPro" id="IPR036390">
    <property type="entry name" value="WH_DNA-bd_sf"/>
</dbReference>
<dbReference type="PANTHER" id="PTHR33164">
    <property type="entry name" value="TRANSCRIPTIONAL REGULATOR, MARR FAMILY"/>
    <property type="match status" value="1"/>
</dbReference>
<evidence type="ECO:0000259" key="1">
    <source>
        <dbReference type="PROSITE" id="PS50995"/>
    </source>
</evidence>
<sequence length="144" mass="16357">MSTDPVDAWEALYRAQVAVMRRLNAEFPDDEVSLTEYDVIFNLYRQPGRAARIRDLNRLLLLSQPSVSRLLDRLVGRGLVVKRRDPDDARGTIVELTEHGAEVFRRVGAQHARSIMAWMSALDAEELERLAQITARLRASAERG</sequence>
<dbReference type="PROSITE" id="PS50995">
    <property type="entry name" value="HTH_MARR_2"/>
    <property type="match status" value="1"/>
</dbReference>
<feature type="domain" description="HTH marR-type" evidence="1">
    <location>
        <begin position="5"/>
        <end position="139"/>
    </location>
</feature>
<keyword evidence="3" id="KW-1185">Reference proteome</keyword>
<proteinExistence type="predicted"/>
<dbReference type="SUPFAM" id="SSF46785">
    <property type="entry name" value="Winged helix' DNA-binding domain"/>
    <property type="match status" value="1"/>
</dbReference>
<gene>
    <name evidence="2" type="ORF">GCM10025869_09600</name>
</gene>
<comment type="caution">
    <text evidence="2">The sequence shown here is derived from an EMBL/GenBank/DDBJ whole genome shotgun (WGS) entry which is preliminary data.</text>
</comment>
<reference evidence="3" key="1">
    <citation type="journal article" date="2019" name="Int. J. Syst. Evol. Microbiol.">
        <title>The Global Catalogue of Microorganisms (GCM) 10K type strain sequencing project: providing services to taxonomists for standard genome sequencing and annotation.</title>
        <authorList>
            <consortium name="The Broad Institute Genomics Platform"/>
            <consortium name="The Broad Institute Genome Sequencing Center for Infectious Disease"/>
            <person name="Wu L."/>
            <person name="Ma J."/>
        </authorList>
    </citation>
    <scope>NUCLEOTIDE SEQUENCE [LARGE SCALE GENOMIC DNA]</scope>
    <source>
        <strain evidence="3">NBRC 108755</strain>
    </source>
</reference>
<dbReference type="InterPro" id="IPR000835">
    <property type="entry name" value="HTH_MarR-typ"/>
</dbReference>
<dbReference type="PANTHER" id="PTHR33164:SF104">
    <property type="entry name" value="TRANSCRIPTIONAL REGULATORY PROTEIN"/>
    <property type="match status" value="1"/>
</dbReference>
<dbReference type="PRINTS" id="PR00598">
    <property type="entry name" value="HTHMARR"/>
</dbReference>
<dbReference type="Pfam" id="PF12802">
    <property type="entry name" value="MarR_2"/>
    <property type="match status" value="1"/>
</dbReference>
<dbReference type="Gene3D" id="1.10.10.10">
    <property type="entry name" value="Winged helix-like DNA-binding domain superfamily/Winged helix DNA-binding domain"/>
    <property type="match status" value="1"/>
</dbReference>
<dbReference type="SMART" id="SM00347">
    <property type="entry name" value="HTH_MARR"/>
    <property type="match status" value="1"/>
</dbReference>
<name>A0ABQ6JQ70_9MICO</name>
<dbReference type="EMBL" id="BSVA01000001">
    <property type="protein sequence ID" value="GMA90431.1"/>
    <property type="molecule type" value="Genomic_DNA"/>
</dbReference>
<dbReference type="Proteomes" id="UP001157069">
    <property type="component" value="Unassembled WGS sequence"/>
</dbReference>
<accession>A0ABQ6JQ70</accession>